<evidence type="ECO:0000313" key="2">
    <source>
        <dbReference type="Proteomes" id="UP000823775"/>
    </source>
</evidence>
<comment type="caution">
    <text evidence="1">The sequence shown here is derived from an EMBL/GenBank/DDBJ whole genome shotgun (WGS) entry which is preliminary data.</text>
</comment>
<protein>
    <submittedName>
        <fullName evidence="1">Uncharacterized protein</fullName>
    </submittedName>
</protein>
<dbReference type="Proteomes" id="UP000823775">
    <property type="component" value="Unassembled WGS sequence"/>
</dbReference>
<reference evidence="1 2" key="1">
    <citation type="journal article" date="2021" name="BMC Genomics">
        <title>Datura genome reveals duplications of psychoactive alkaloid biosynthetic genes and high mutation rate following tissue culture.</title>
        <authorList>
            <person name="Rajewski A."/>
            <person name="Carter-House D."/>
            <person name="Stajich J."/>
            <person name="Litt A."/>
        </authorList>
    </citation>
    <scope>NUCLEOTIDE SEQUENCE [LARGE SCALE GENOMIC DNA]</scope>
    <source>
        <strain evidence="1">AR-01</strain>
    </source>
</reference>
<name>A0ABS8UV40_DATST</name>
<organism evidence="1 2">
    <name type="scientific">Datura stramonium</name>
    <name type="common">Jimsonweed</name>
    <name type="synonym">Common thornapple</name>
    <dbReference type="NCBI Taxonomy" id="4076"/>
    <lineage>
        <taxon>Eukaryota</taxon>
        <taxon>Viridiplantae</taxon>
        <taxon>Streptophyta</taxon>
        <taxon>Embryophyta</taxon>
        <taxon>Tracheophyta</taxon>
        <taxon>Spermatophyta</taxon>
        <taxon>Magnoliopsida</taxon>
        <taxon>eudicotyledons</taxon>
        <taxon>Gunneridae</taxon>
        <taxon>Pentapetalae</taxon>
        <taxon>asterids</taxon>
        <taxon>lamiids</taxon>
        <taxon>Solanales</taxon>
        <taxon>Solanaceae</taxon>
        <taxon>Solanoideae</taxon>
        <taxon>Datureae</taxon>
        <taxon>Datura</taxon>
    </lineage>
</organism>
<evidence type="ECO:0000313" key="1">
    <source>
        <dbReference type="EMBL" id="MCD9638666.1"/>
    </source>
</evidence>
<feature type="non-terminal residue" evidence="1">
    <location>
        <position position="92"/>
    </location>
</feature>
<dbReference type="EMBL" id="JACEIK010002752">
    <property type="protein sequence ID" value="MCD9638666.1"/>
    <property type="molecule type" value="Genomic_DNA"/>
</dbReference>
<keyword evidence="2" id="KW-1185">Reference proteome</keyword>
<accession>A0ABS8UV40</accession>
<gene>
    <name evidence="1" type="ORF">HAX54_022788</name>
</gene>
<sequence>MRILSAPLAPESEFYASGTFSSGPKAFGLILGIWTAGAQAVTRKRIDHGDADAADDLIPERSSIFAQILDMVHELGETQCHNLFRDFVNGPR</sequence>
<proteinExistence type="predicted"/>